<name>A0A8T4J0D1_9ACTN</name>
<keyword evidence="5 8" id="KW-1133">Transmembrane helix</keyword>
<evidence type="ECO:0000313" key="10">
    <source>
        <dbReference type="Proteomes" id="UP000675554"/>
    </source>
</evidence>
<feature type="transmembrane region" description="Helical" evidence="8">
    <location>
        <begin position="83"/>
        <end position="116"/>
    </location>
</feature>
<evidence type="ECO:0000256" key="6">
    <source>
        <dbReference type="ARBA" id="ARBA00023136"/>
    </source>
</evidence>
<evidence type="ECO:0000256" key="8">
    <source>
        <dbReference type="SAM" id="Phobius"/>
    </source>
</evidence>
<dbReference type="PANTHER" id="PTHR33452:SF4">
    <property type="entry name" value="BLL4328 PROTEIN"/>
    <property type="match status" value="1"/>
</dbReference>
<evidence type="ECO:0000256" key="7">
    <source>
        <dbReference type="SAM" id="MobiDB-lite"/>
    </source>
</evidence>
<dbReference type="AlphaFoldDB" id="A0A8T4J0D1"/>
<comment type="caution">
    <text evidence="9">The sequence shown here is derived from an EMBL/GenBank/DDBJ whole genome shotgun (WGS) entry which is preliminary data.</text>
</comment>
<accession>A0A8T4J0D1</accession>
<dbReference type="InterPro" id="IPR032808">
    <property type="entry name" value="DoxX"/>
</dbReference>
<evidence type="ECO:0000256" key="5">
    <source>
        <dbReference type="ARBA" id="ARBA00022989"/>
    </source>
</evidence>
<comment type="similarity">
    <text evidence="2">Belongs to the DoxX family.</text>
</comment>
<evidence type="ECO:0000256" key="2">
    <source>
        <dbReference type="ARBA" id="ARBA00006679"/>
    </source>
</evidence>
<proteinExistence type="inferred from homology"/>
<sequence>MSASAPLSPAASAHSSPNSARSADPALGPLARFGATAQPYVIAGFRAVVGGLFACHGASKLFGVMGGAMGSQGGTVPQFTWPGWYAAVIELVCGLLVLTGLGTRAAALLASGSMAYAYFKVHQPEALWPIQNQGELAAVFCWAFFLLIFTGPGALALDGLFSRKGRAERAARTGRAAA</sequence>
<keyword evidence="3" id="KW-1003">Cell membrane</keyword>
<dbReference type="Proteomes" id="UP000675554">
    <property type="component" value="Unassembled WGS sequence"/>
</dbReference>
<protein>
    <submittedName>
        <fullName evidence="9">DoxX family protein</fullName>
    </submittedName>
</protein>
<keyword evidence="4 8" id="KW-0812">Transmembrane</keyword>
<reference evidence="9" key="1">
    <citation type="submission" date="2021-04" db="EMBL/GenBank/DDBJ databases">
        <title>Sequencing of actinobacteria type strains.</title>
        <authorList>
            <person name="Nguyen G.-S."/>
            <person name="Wentzel A."/>
        </authorList>
    </citation>
    <scope>NUCLEOTIDE SEQUENCE</scope>
    <source>
        <strain evidence="9">DSM 42095</strain>
    </source>
</reference>
<dbReference type="EMBL" id="JAGSMN010001193">
    <property type="protein sequence ID" value="MBR7678066.1"/>
    <property type="molecule type" value="Genomic_DNA"/>
</dbReference>
<feature type="transmembrane region" description="Helical" evidence="8">
    <location>
        <begin position="136"/>
        <end position="157"/>
    </location>
</feature>
<keyword evidence="10" id="KW-1185">Reference proteome</keyword>
<feature type="transmembrane region" description="Helical" evidence="8">
    <location>
        <begin position="38"/>
        <end position="62"/>
    </location>
</feature>
<feature type="region of interest" description="Disordered" evidence="7">
    <location>
        <begin position="1"/>
        <end position="23"/>
    </location>
</feature>
<dbReference type="GO" id="GO:0005886">
    <property type="term" value="C:plasma membrane"/>
    <property type="evidence" value="ECO:0007669"/>
    <property type="project" value="UniProtKB-SubCell"/>
</dbReference>
<organism evidence="9 10">
    <name type="scientific">Streptomyces daliensis</name>
    <dbReference type="NCBI Taxonomy" id="299421"/>
    <lineage>
        <taxon>Bacteria</taxon>
        <taxon>Bacillati</taxon>
        <taxon>Actinomycetota</taxon>
        <taxon>Actinomycetes</taxon>
        <taxon>Kitasatosporales</taxon>
        <taxon>Streptomycetaceae</taxon>
        <taxon>Streptomyces</taxon>
    </lineage>
</organism>
<dbReference type="PANTHER" id="PTHR33452">
    <property type="entry name" value="OXIDOREDUCTASE CATD-RELATED"/>
    <property type="match status" value="1"/>
</dbReference>
<evidence type="ECO:0000256" key="1">
    <source>
        <dbReference type="ARBA" id="ARBA00004651"/>
    </source>
</evidence>
<evidence type="ECO:0000313" key="9">
    <source>
        <dbReference type="EMBL" id="MBR7678066.1"/>
    </source>
</evidence>
<dbReference type="InterPro" id="IPR051907">
    <property type="entry name" value="DoxX-like_oxidoreductase"/>
</dbReference>
<comment type="subcellular location">
    <subcellularLocation>
        <location evidence="1">Cell membrane</location>
        <topology evidence="1">Multi-pass membrane protein</topology>
    </subcellularLocation>
</comment>
<keyword evidence="6 8" id="KW-0472">Membrane</keyword>
<evidence type="ECO:0000256" key="4">
    <source>
        <dbReference type="ARBA" id="ARBA00022692"/>
    </source>
</evidence>
<dbReference type="Pfam" id="PF07681">
    <property type="entry name" value="DoxX"/>
    <property type="match status" value="1"/>
</dbReference>
<evidence type="ECO:0000256" key="3">
    <source>
        <dbReference type="ARBA" id="ARBA00022475"/>
    </source>
</evidence>
<gene>
    <name evidence="9" type="ORF">KDA82_34820</name>
</gene>